<dbReference type="PANTHER" id="PTHR30605">
    <property type="entry name" value="ANHYDRO-N-ACETYLMURAMIC ACID KINASE"/>
    <property type="match status" value="1"/>
</dbReference>
<comment type="function">
    <text evidence="1">Catalyzes the specific phosphorylation of 1,6-anhydro-N-acetylmuramic acid (anhMurNAc) with the simultaneous cleavage of the 1,6-anhydro ring, generating MurNAc-6-P. Is required for the utilization of anhMurNAc either imported from the medium or derived from its own cell wall murein, and thus plays a role in cell wall recycling.</text>
</comment>
<dbReference type="AlphaFoldDB" id="A0A841FNW3"/>
<dbReference type="UniPathway" id="UPA00544"/>
<dbReference type="GO" id="GO:0097175">
    <property type="term" value="P:1,6-anhydro-N-acetyl-beta-muramic acid catabolic process"/>
    <property type="evidence" value="ECO:0007669"/>
    <property type="project" value="UniProtKB-UniRule"/>
</dbReference>
<dbReference type="PANTHER" id="PTHR30605:SF0">
    <property type="entry name" value="ANHYDRO-N-ACETYLMURAMIC ACID KINASE"/>
    <property type="match status" value="1"/>
</dbReference>
<keyword evidence="1" id="KW-0547">Nucleotide-binding</keyword>
<dbReference type="Gene3D" id="3.30.420.40">
    <property type="match status" value="2"/>
</dbReference>
<dbReference type="EC" id="2.7.1.170" evidence="1"/>
<comment type="caution">
    <text evidence="2">The sequence shown here is derived from an EMBL/GenBank/DDBJ whole genome shotgun (WGS) entry which is preliminary data.</text>
</comment>
<dbReference type="Pfam" id="PF03702">
    <property type="entry name" value="AnmK"/>
    <property type="match status" value="1"/>
</dbReference>
<comment type="catalytic activity">
    <reaction evidence="1">
        <text>1,6-anhydro-N-acetyl-beta-muramate + ATP + H2O = N-acetyl-D-muramate 6-phosphate + ADP + H(+)</text>
        <dbReference type="Rhea" id="RHEA:24952"/>
        <dbReference type="ChEBI" id="CHEBI:15377"/>
        <dbReference type="ChEBI" id="CHEBI:15378"/>
        <dbReference type="ChEBI" id="CHEBI:30616"/>
        <dbReference type="ChEBI" id="CHEBI:58690"/>
        <dbReference type="ChEBI" id="CHEBI:58722"/>
        <dbReference type="ChEBI" id="CHEBI:456216"/>
        <dbReference type="EC" id="2.7.1.170"/>
    </reaction>
</comment>
<comment type="similarity">
    <text evidence="1">Belongs to the anhydro-N-acetylmuramic acid kinase family.</text>
</comment>
<dbReference type="UniPathway" id="UPA00343"/>
<comment type="pathway">
    <text evidence="1">Amino-sugar metabolism; 1,6-anhydro-N-acetylmuramate degradation.</text>
</comment>
<protein>
    <recommendedName>
        <fullName evidence="1">Anhydro-N-acetylmuramic acid kinase</fullName>
        <ecNumber evidence="1">2.7.1.170</ecNumber>
    </recommendedName>
    <alternativeName>
        <fullName evidence="1">AnhMurNAc kinase</fullName>
    </alternativeName>
</protein>
<dbReference type="GO" id="GO:0016301">
    <property type="term" value="F:kinase activity"/>
    <property type="evidence" value="ECO:0007669"/>
    <property type="project" value="UniProtKB-KW"/>
</dbReference>
<dbReference type="NCBIfam" id="NF007146">
    <property type="entry name" value="PRK09585.2-6"/>
    <property type="match status" value="1"/>
</dbReference>
<dbReference type="InterPro" id="IPR043129">
    <property type="entry name" value="ATPase_NBD"/>
</dbReference>
<dbReference type="Proteomes" id="UP000548476">
    <property type="component" value="Unassembled WGS sequence"/>
</dbReference>
<evidence type="ECO:0000313" key="2">
    <source>
        <dbReference type="EMBL" id="MBB6034917.1"/>
    </source>
</evidence>
<accession>A0A841FNW3</accession>
<dbReference type="RefSeq" id="WP_184787768.1">
    <property type="nucleotide sequence ID" value="NZ_BONT01000090.1"/>
</dbReference>
<comment type="pathway">
    <text evidence="1">Cell wall biogenesis; peptidoglycan recycling.</text>
</comment>
<gene>
    <name evidence="1" type="primary">anmK</name>
    <name evidence="2" type="ORF">HNR73_002771</name>
</gene>
<evidence type="ECO:0000256" key="1">
    <source>
        <dbReference type="HAMAP-Rule" id="MF_01270"/>
    </source>
</evidence>
<dbReference type="EMBL" id="JACHGT010000005">
    <property type="protein sequence ID" value="MBB6034917.1"/>
    <property type="molecule type" value="Genomic_DNA"/>
</dbReference>
<keyword evidence="1" id="KW-0067">ATP-binding</keyword>
<keyword evidence="3" id="KW-1185">Reference proteome</keyword>
<reference evidence="2 3" key="1">
    <citation type="submission" date="2020-08" db="EMBL/GenBank/DDBJ databases">
        <title>Genomic Encyclopedia of Type Strains, Phase IV (KMG-IV): sequencing the most valuable type-strain genomes for metagenomic binning, comparative biology and taxonomic classification.</title>
        <authorList>
            <person name="Goeker M."/>
        </authorList>
    </citation>
    <scope>NUCLEOTIDE SEQUENCE [LARGE SCALE GENOMIC DNA]</scope>
    <source>
        <strain evidence="2 3">YIM 65646</strain>
    </source>
</reference>
<organism evidence="2 3">
    <name type="scientific">Phytomonospora endophytica</name>
    <dbReference type="NCBI Taxonomy" id="714109"/>
    <lineage>
        <taxon>Bacteria</taxon>
        <taxon>Bacillati</taxon>
        <taxon>Actinomycetota</taxon>
        <taxon>Actinomycetes</taxon>
        <taxon>Micromonosporales</taxon>
        <taxon>Micromonosporaceae</taxon>
        <taxon>Phytomonospora</taxon>
    </lineage>
</organism>
<dbReference type="HAMAP" id="MF_01270">
    <property type="entry name" value="AnhMurNAc_kinase"/>
    <property type="match status" value="1"/>
</dbReference>
<keyword evidence="1 2" id="KW-0418">Kinase</keyword>
<keyword evidence="1 2" id="KW-0808">Transferase</keyword>
<dbReference type="GO" id="GO:0009254">
    <property type="term" value="P:peptidoglycan turnover"/>
    <property type="evidence" value="ECO:0007669"/>
    <property type="project" value="UniProtKB-UniRule"/>
</dbReference>
<dbReference type="GO" id="GO:0006040">
    <property type="term" value="P:amino sugar metabolic process"/>
    <property type="evidence" value="ECO:0007669"/>
    <property type="project" value="InterPro"/>
</dbReference>
<evidence type="ECO:0000313" key="3">
    <source>
        <dbReference type="Proteomes" id="UP000548476"/>
    </source>
</evidence>
<name>A0A841FNW3_9ACTN</name>
<proteinExistence type="inferred from homology"/>
<sequence>MRIIGIMSGTSHDAIDVAAADFSYTDGILRLTPLGDLAVEHDPRLRAAVVAVLPPAKTTIGDVCELDTRLGRAFGAAAARGLAELCEGHADLVVSHGQTVFHWIEGTRAHGTLQLGQPAWIAAATGLPVLSDLRAADIAAGGQGAPLVPVLDAGLLAPGQAALNIGGIANLTAVAADGAVTAYDIGPGNALIDAAARVHFGLAYDKGGALAVRGTVDEALLARLLAEPYYRLPAPKSTGKELFHGGYLDDLGWTGDPHDLLATLTELTAATIADAVAAHGSRIVYASGGGVHNPLLRARIWARGEGRFELRETGDLGIPVDAKEAYAFALLGWLSAHGLPGALPEATGASRAAVLGSLTAGVQPLRLPEPLGEWSGRIVVG</sequence>
<keyword evidence="1" id="KW-0119">Carbohydrate metabolism</keyword>
<feature type="binding site" evidence="1">
    <location>
        <begin position="9"/>
        <end position="16"/>
    </location>
    <ligand>
        <name>ATP</name>
        <dbReference type="ChEBI" id="CHEBI:30616"/>
    </ligand>
</feature>
<dbReference type="SUPFAM" id="SSF53067">
    <property type="entry name" value="Actin-like ATPase domain"/>
    <property type="match status" value="1"/>
</dbReference>
<dbReference type="GO" id="GO:0005524">
    <property type="term" value="F:ATP binding"/>
    <property type="evidence" value="ECO:0007669"/>
    <property type="project" value="UniProtKB-UniRule"/>
</dbReference>
<dbReference type="InterPro" id="IPR005338">
    <property type="entry name" value="Anhydro_N_Ac-Mur_kinase"/>
</dbReference>
<dbReference type="GO" id="GO:0016773">
    <property type="term" value="F:phosphotransferase activity, alcohol group as acceptor"/>
    <property type="evidence" value="ECO:0007669"/>
    <property type="project" value="UniProtKB-UniRule"/>
</dbReference>